<accession>A0A8T1ZLM2</accession>
<keyword evidence="3" id="KW-1185">Reference proteome</keyword>
<evidence type="ECO:0000313" key="3">
    <source>
        <dbReference type="Proteomes" id="UP000694240"/>
    </source>
</evidence>
<dbReference type="EMBL" id="JAEFBK010000010">
    <property type="protein sequence ID" value="KAG7559603.1"/>
    <property type="molecule type" value="Genomic_DNA"/>
</dbReference>
<organism evidence="2 3">
    <name type="scientific">Arabidopsis thaliana x Arabidopsis arenosa</name>
    <dbReference type="NCBI Taxonomy" id="1240361"/>
    <lineage>
        <taxon>Eukaryota</taxon>
        <taxon>Viridiplantae</taxon>
        <taxon>Streptophyta</taxon>
        <taxon>Embryophyta</taxon>
        <taxon>Tracheophyta</taxon>
        <taxon>Spermatophyta</taxon>
        <taxon>Magnoliopsida</taxon>
        <taxon>eudicotyledons</taxon>
        <taxon>Gunneridae</taxon>
        <taxon>Pentapetalae</taxon>
        <taxon>rosids</taxon>
        <taxon>malvids</taxon>
        <taxon>Brassicales</taxon>
        <taxon>Brassicaceae</taxon>
        <taxon>Camelineae</taxon>
        <taxon>Arabidopsis</taxon>
    </lineage>
</organism>
<reference evidence="2 3" key="1">
    <citation type="submission" date="2020-12" db="EMBL/GenBank/DDBJ databases">
        <title>Concerted genomic and epigenomic changes stabilize Arabidopsis allopolyploids.</title>
        <authorList>
            <person name="Chen Z."/>
        </authorList>
    </citation>
    <scope>NUCLEOTIDE SEQUENCE [LARGE SCALE GENOMIC DNA]</scope>
    <source>
        <strain evidence="2">Allo738</strain>
        <tissue evidence="2">Leaf</tissue>
    </source>
</reference>
<dbReference type="GO" id="GO:0003989">
    <property type="term" value="F:acetyl-CoA carboxylase activity"/>
    <property type="evidence" value="ECO:0007669"/>
    <property type="project" value="InterPro"/>
</dbReference>
<evidence type="ECO:0000259" key="1">
    <source>
        <dbReference type="Pfam" id="PF00364"/>
    </source>
</evidence>
<proteinExistence type="predicted"/>
<evidence type="ECO:0000313" key="2">
    <source>
        <dbReference type="EMBL" id="KAG7559603.1"/>
    </source>
</evidence>
<dbReference type="Pfam" id="PF00364">
    <property type="entry name" value="Biotin_lipoyl"/>
    <property type="match status" value="1"/>
</dbReference>
<dbReference type="Proteomes" id="UP000694240">
    <property type="component" value="Chromosome 10"/>
</dbReference>
<name>A0A8T1ZLM2_9BRAS</name>
<sequence length="84" mass="9512">MLKKMKNEKEKMEDFLKEKALIVFAGETWINDNSSVDTDTSYAEIEVMKICMPLLSPASRVIHFKTSEGQAMQAGELISKLDLD</sequence>
<protein>
    <submittedName>
        <fullName evidence="2">Biotin/lipoyl attachment</fullName>
    </submittedName>
</protein>
<dbReference type="PANTHER" id="PTHR45728">
    <property type="entry name" value="ACETYL-COA CARBOXYLASE, ISOFORM A"/>
    <property type="match status" value="1"/>
</dbReference>
<gene>
    <name evidence="2" type="ORF">ISN45_Aa05g011990</name>
</gene>
<dbReference type="InterPro" id="IPR049076">
    <property type="entry name" value="ACCA"/>
</dbReference>
<comment type="caution">
    <text evidence="2">The sequence shown here is derived from an EMBL/GenBank/DDBJ whole genome shotgun (WGS) entry which is preliminary data.</text>
</comment>
<dbReference type="PANTHER" id="PTHR45728:SF3">
    <property type="entry name" value="ACETYL-COA CARBOXYLASE"/>
    <property type="match status" value="1"/>
</dbReference>
<dbReference type="GO" id="GO:0006633">
    <property type="term" value="P:fatty acid biosynthetic process"/>
    <property type="evidence" value="ECO:0007669"/>
    <property type="project" value="TreeGrafter"/>
</dbReference>
<dbReference type="InterPro" id="IPR000089">
    <property type="entry name" value="Biotin_lipoyl"/>
</dbReference>
<feature type="domain" description="Lipoyl-binding" evidence="1">
    <location>
        <begin position="30"/>
        <end position="81"/>
    </location>
</feature>
<dbReference type="AlphaFoldDB" id="A0A8T1ZLM2"/>